<feature type="region of interest" description="Disordered" evidence="3">
    <location>
        <begin position="27"/>
        <end position="77"/>
    </location>
</feature>
<evidence type="ECO:0000256" key="1">
    <source>
        <dbReference type="ARBA" id="ARBA00022729"/>
    </source>
</evidence>
<evidence type="ECO:0000313" key="5">
    <source>
        <dbReference type="Proteomes" id="UP001604002"/>
    </source>
</evidence>
<dbReference type="InterPro" id="IPR050955">
    <property type="entry name" value="Plant_Biomass_Hydrol_Est"/>
</dbReference>
<evidence type="ECO:0000256" key="3">
    <source>
        <dbReference type="SAM" id="MobiDB-lite"/>
    </source>
</evidence>
<feature type="compositionally biased region" description="Low complexity" evidence="3">
    <location>
        <begin position="37"/>
        <end position="49"/>
    </location>
</feature>
<proteinExistence type="predicted"/>
<organism evidence="4 5">
    <name type="scientific">Xanthobacter oligotrophicus</name>
    <dbReference type="NCBI Taxonomy" id="2607286"/>
    <lineage>
        <taxon>Bacteria</taxon>
        <taxon>Pseudomonadati</taxon>
        <taxon>Pseudomonadota</taxon>
        <taxon>Alphaproteobacteria</taxon>
        <taxon>Hyphomicrobiales</taxon>
        <taxon>Xanthobacteraceae</taxon>
        <taxon>Xanthobacter</taxon>
    </lineage>
</organism>
<dbReference type="InterPro" id="IPR010126">
    <property type="entry name" value="Esterase_phb"/>
</dbReference>
<dbReference type="PANTHER" id="PTHR43037">
    <property type="entry name" value="UNNAMED PRODUCT-RELATED"/>
    <property type="match status" value="1"/>
</dbReference>
<dbReference type="PANTHER" id="PTHR43037:SF1">
    <property type="entry name" value="BLL1128 PROTEIN"/>
    <property type="match status" value="1"/>
</dbReference>
<dbReference type="Gene3D" id="3.40.50.1820">
    <property type="entry name" value="alpha/beta hydrolase"/>
    <property type="match status" value="1"/>
</dbReference>
<dbReference type="NCBIfam" id="TIGR01840">
    <property type="entry name" value="esterase_phb"/>
    <property type="match status" value="1"/>
</dbReference>
<comment type="caution">
    <text evidence="4">The sequence shown here is derived from an EMBL/GenBank/DDBJ whole genome shotgun (WGS) entry which is preliminary data.</text>
</comment>
<feature type="compositionally biased region" description="Low complexity" evidence="3">
    <location>
        <begin position="60"/>
        <end position="76"/>
    </location>
</feature>
<reference evidence="4 5" key="1">
    <citation type="submission" date="2024-02" db="EMBL/GenBank/DDBJ databases">
        <title>Expansion and revision of Xanthobacter and proposal of Roseixanthobacter gen. nov.</title>
        <authorList>
            <person name="Soltysiak M.P.M."/>
            <person name="Jalihal A."/>
            <person name="Ory A."/>
            <person name="Chrisophersen C."/>
            <person name="Lee A.D."/>
            <person name="Boulton J."/>
            <person name="Springer M."/>
        </authorList>
    </citation>
    <scope>NUCLEOTIDE SEQUENCE [LARGE SCALE GENOMIC DNA]</scope>
    <source>
        <strain evidence="4 5">23A</strain>
    </source>
</reference>
<gene>
    <name evidence="4" type="ORF">V5F32_05355</name>
</gene>
<dbReference type="RefSeq" id="WP_393991566.1">
    <property type="nucleotide sequence ID" value="NZ_JBAFVH010000003.1"/>
</dbReference>
<dbReference type="Proteomes" id="UP001604002">
    <property type="component" value="Unassembled WGS sequence"/>
</dbReference>
<keyword evidence="5" id="KW-1185">Reference proteome</keyword>
<dbReference type="Pfam" id="PF10503">
    <property type="entry name" value="Esterase_PHB"/>
    <property type="match status" value="1"/>
</dbReference>
<sequence>MARRSKIDVLEATRLTRQGRLEEAMAVLRGDVDTPHTADTPPDADGTTTFVDLVPPSAETGSAWTTPSAAAPASPAHRGDTGFAAVPWLDGLLDLVLNRTATTGREAATARGATAEFAPQNARFDTRFEERSFANEAGRRTYKLYVPSHFDGQPLPLLVMLHGCTQSPDDFAAGTRMNELAEEHGFLVAYPAQSHDANASGCWNWFNAGDQRRDRGEPSLIAGITRQIMGDFPVDPEQVFAAGLSAGGATAAIMGATYPDLYRAIGVHSGLACGAARDMSSAFSAMRQGGNPSVGTAVHRTDGKIVPTIVFHGDGDRTVHPLNGAQVVAQVAAQLEAQAEAEAKLAVTITSGQAPGGIGYTREVQSDDTGRSVLEHWVLHGAGHAWSGGSPSGSYTEPRGPDASREMVRFFLQHTAPQGG</sequence>
<evidence type="ECO:0000313" key="4">
    <source>
        <dbReference type="EMBL" id="MFG1371580.1"/>
    </source>
</evidence>
<dbReference type="InterPro" id="IPR029058">
    <property type="entry name" value="AB_hydrolase_fold"/>
</dbReference>
<name>A0ABW6ZS89_9HYPH</name>
<keyword evidence="1" id="KW-0732">Signal</keyword>
<dbReference type="EMBL" id="JBAFVH010000003">
    <property type="protein sequence ID" value="MFG1371580.1"/>
    <property type="molecule type" value="Genomic_DNA"/>
</dbReference>
<evidence type="ECO:0000256" key="2">
    <source>
        <dbReference type="ARBA" id="ARBA00022801"/>
    </source>
</evidence>
<dbReference type="SUPFAM" id="SSF53474">
    <property type="entry name" value="alpha/beta-Hydrolases"/>
    <property type="match status" value="1"/>
</dbReference>
<protein>
    <submittedName>
        <fullName evidence="4">PHB depolymerase family esterase</fullName>
    </submittedName>
</protein>
<accession>A0ABW6ZS89</accession>
<keyword evidence="2" id="KW-0378">Hydrolase</keyword>